<dbReference type="EMBL" id="BKCJ010530141">
    <property type="protein sequence ID" value="GFA99735.1"/>
    <property type="molecule type" value="Genomic_DNA"/>
</dbReference>
<feature type="non-terminal residue" evidence="1">
    <location>
        <position position="1"/>
    </location>
</feature>
<reference evidence="1" key="1">
    <citation type="journal article" date="2019" name="Sci. Rep.">
        <title>Draft genome of Tanacetum cinerariifolium, the natural source of mosquito coil.</title>
        <authorList>
            <person name="Yamashiro T."/>
            <person name="Shiraishi A."/>
            <person name="Satake H."/>
            <person name="Nakayama K."/>
        </authorList>
    </citation>
    <scope>NUCLEOTIDE SEQUENCE</scope>
</reference>
<keyword evidence="1" id="KW-0695">RNA-directed DNA polymerase</keyword>
<sequence>RIPNIVEPEIRTIEEIVLMADRTMEELLQAPTEGYGEAIVISKILAENFEIKTNLLQVCPHHGFSELTKIDTFYNGLTEQDQDSLNAASGGNLLNKTTKEALKIIENKSKVRYSRSKSNVSRVNTNSRDNVSKTEDRIDKLADQILNLVEIIHKQVIAPAKAVEKTCVTCGGAHAYYDRIATDSNQPSVCAATSSVSRKISEVLVIQDSRALYKLRDLV</sequence>
<name>A0A699KPE4_TANCI</name>
<organism evidence="1">
    <name type="scientific">Tanacetum cinerariifolium</name>
    <name type="common">Dalmatian daisy</name>
    <name type="synonym">Chrysanthemum cinerariifolium</name>
    <dbReference type="NCBI Taxonomy" id="118510"/>
    <lineage>
        <taxon>Eukaryota</taxon>
        <taxon>Viridiplantae</taxon>
        <taxon>Streptophyta</taxon>
        <taxon>Embryophyta</taxon>
        <taxon>Tracheophyta</taxon>
        <taxon>Spermatophyta</taxon>
        <taxon>Magnoliopsida</taxon>
        <taxon>eudicotyledons</taxon>
        <taxon>Gunneridae</taxon>
        <taxon>Pentapetalae</taxon>
        <taxon>asterids</taxon>
        <taxon>campanulids</taxon>
        <taxon>Asterales</taxon>
        <taxon>Asteraceae</taxon>
        <taxon>Asteroideae</taxon>
        <taxon>Anthemideae</taxon>
        <taxon>Anthemidinae</taxon>
        <taxon>Tanacetum</taxon>
    </lineage>
</organism>
<proteinExistence type="predicted"/>
<protein>
    <submittedName>
        <fullName evidence="1">Reverse transcriptase domain-containing protein</fullName>
    </submittedName>
</protein>
<evidence type="ECO:0000313" key="1">
    <source>
        <dbReference type="EMBL" id="GFA99735.1"/>
    </source>
</evidence>
<keyword evidence="1" id="KW-0548">Nucleotidyltransferase</keyword>
<keyword evidence="1" id="KW-0808">Transferase</keyword>
<comment type="caution">
    <text evidence="1">The sequence shown here is derived from an EMBL/GenBank/DDBJ whole genome shotgun (WGS) entry which is preliminary data.</text>
</comment>
<gene>
    <name evidence="1" type="ORF">Tci_671707</name>
</gene>
<dbReference type="GO" id="GO:0003964">
    <property type="term" value="F:RNA-directed DNA polymerase activity"/>
    <property type="evidence" value="ECO:0007669"/>
    <property type="project" value="UniProtKB-KW"/>
</dbReference>
<accession>A0A699KPE4</accession>
<dbReference type="AlphaFoldDB" id="A0A699KPE4"/>